<evidence type="ECO:0000313" key="1">
    <source>
        <dbReference type="EMBL" id="KKK97544.1"/>
    </source>
</evidence>
<dbReference type="EMBL" id="LAZR01046002">
    <property type="protein sequence ID" value="KKK97544.1"/>
    <property type="molecule type" value="Genomic_DNA"/>
</dbReference>
<name>A0A0F9C4Z0_9ZZZZ</name>
<sequence>MSEKLKVLFKAPFRDYSGYSTVARQLLLELHKMDKFDLYLEPIVWINSGNLDLNPADKVILDGLVEKGKNITPEDTTLIHFSIATEFFGAQSPFKNTIGFTMLETDKVTPTWAQ</sequence>
<feature type="non-terminal residue" evidence="1">
    <location>
        <position position="114"/>
    </location>
</feature>
<gene>
    <name evidence="1" type="ORF">LCGC14_2651700</name>
</gene>
<proteinExistence type="predicted"/>
<organism evidence="1">
    <name type="scientific">marine sediment metagenome</name>
    <dbReference type="NCBI Taxonomy" id="412755"/>
    <lineage>
        <taxon>unclassified sequences</taxon>
        <taxon>metagenomes</taxon>
        <taxon>ecological metagenomes</taxon>
    </lineage>
</organism>
<dbReference type="AlphaFoldDB" id="A0A0F9C4Z0"/>
<accession>A0A0F9C4Z0</accession>
<reference evidence="1" key="1">
    <citation type="journal article" date="2015" name="Nature">
        <title>Complex archaea that bridge the gap between prokaryotes and eukaryotes.</title>
        <authorList>
            <person name="Spang A."/>
            <person name="Saw J.H."/>
            <person name="Jorgensen S.L."/>
            <person name="Zaremba-Niedzwiedzka K."/>
            <person name="Martijn J."/>
            <person name="Lind A.E."/>
            <person name="van Eijk R."/>
            <person name="Schleper C."/>
            <person name="Guy L."/>
            <person name="Ettema T.J."/>
        </authorList>
    </citation>
    <scope>NUCLEOTIDE SEQUENCE</scope>
</reference>
<protein>
    <submittedName>
        <fullName evidence="1">Uncharacterized protein</fullName>
    </submittedName>
</protein>
<comment type="caution">
    <text evidence="1">The sequence shown here is derived from an EMBL/GenBank/DDBJ whole genome shotgun (WGS) entry which is preliminary data.</text>
</comment>